<dbReference type="SMART" id="SM00530">
    <property type="entry name" value="HTH_XRE"/>
    <property type="match status" value="1"/>
</dbReference>
<evidence type="ECO:0000256" key="1">
    <source>
        <dbReference type="ARBA" id="ARBA00023015"/>
    </source>
</evidence>
<dbReference type="InterPro" id="IPR015927">
    <property type="entry name" value="Peptidase_S24_S26A/B/C"/>
</dbReference>
<dbReference type="GO" id="GO:0003677">
    <property type="term" value="F:DNA binding"/>
    <property type="evidence" value="ECO:0007669"/>
    <property type="project" value="UniProtKB-KW"/>
</dbReference>
<accession>A0A8S5LI45</accession>
<keyword evidence="3" id="KW-0804">Transcription</keyword>
<dbReference type="PANTHER" id="PTHR40661:SF3">
    <property type="entry name" value="FELS-1 PROPHAGE TRANSCRIPTIONAL REGULATOR"/>
    <property type="match status" value="1"/>
</dbReference>
<dbReference type="CDD" id="cd00093">
    <property type="entry name" value="HTH_XRE"/>
    <property type="match status" value="1"/>
</dbReference>
<dbReference type="Pfam" id="PF00717">
    <property type="entry name" value="Peptidase_S24"/>
    <property type="match status" value="1"/>
</dbReference>
<name>A0A8S5LI45_9CAUD</name>
<proteinExistence type="predicted"/>
<dbReference type="CDD" id="cd06529">
    <property type="entry name" value="S24_LexA-like"/>
    <property type="match status" value="1"/>
</dbReference>
<dbReference type="Pfam" id="PF01381">
    <property type="entry name" value="HTH_3"/>
    <property type="match status" value="1"/>
</dbReference>
<feature type="domain" description="HTH cro/C1-type" evidence="4">
    <location>
        <begin position="9"/>
        <end position="63"/>
    </location>
</feature>
<evidence type="ECO:0000259" key="4">
    <source>
        <dbReference type="PROSITE" id="PS50943"/>
    </source>
</evidence>
<dbReference type="InterPro" id="IPR036286">
    <property type="entry name" value="LexA/Signal_pep-like_sf"/>
</dbReference>
<dbReference type="SUPFAM" id="SSF47413">
    <property type="entry name" value="lambda repressor-like DNA-binding domains"/>
    <property type="match status" value="1"/>
</dbReference>
<dbReference type="PROSITE" id="PS50943">
    <property type="entry name" value="HTH_CROC1"/>
    <property type="match status" value="1"/>
</dbReference>
<dbReference type="InterPro" id="IPR001387">
    <property type="entry name" value="Cro/C1-type_HTH"/>
</dbReference>
<dbReference type="InterPro" id="IPR039418">
    <property type="entry name" value="LexA-like"/>
</dbReference>
<evidence type="ECO:0000313" key="5">
    <source>
        <dbReference type="EMBL" id="DAD69765.1"/>
    </source>
</evidence>
<keyword evidence="2" id="KW-0238">DNA-binding</keyword>
<evidence type="ECO:0000256" key="3">
    <source>
        <dbReference type="ARBA" id="ARBA00023163"/>
    </source>
</evidence>
<protein>
    <submittedName>
        <fullName evidence="5">Putative transcriptional regulator</fullName>
    </submittedName>
</protein>
<organism evidence="5">
    <name type="scientific">Siphoviridae sp. ctfYP22</name>
    <dbReference type="NCBI Taxonomy" id="2827584"/>
    <lineage>
        <taxon>Viruses</taxon>
        <taxon>Duplodnaviria</taxon>
        <taxon>Heunggongvirae</taxon>
        <taxon>Uroviricota</taxon>
        <taxon>Caudoviricetes</taxon>
    </lineage>
</organism>
<dbReference type="Gene3D" id="1.10.260.40">
    <property type="entry name" value="lambda repressor-like DNA-binding domains"/>
    <property type="match status" value="1"/>
</dbReference>
<reference evidence="5" key="1">
    <citation type="journal article" date="2021" name="Proc. Natl. Acad. Sci. U.S.A.">
        <title>A Catalog of Tens of Thousands of Viruses from Human Metagenomes Reveals Hidden Associations with Chronic Diseases.</title>
        <authorList>
            <person name="Tisza M.J."/>
            <person name="Buck C.B."/>
        </authorList>
    </citation>
    <scope>NUCLEOTIDE SEQUENCE</scope>
    <source>
        <strain evidence="5">CtfYP22</strain>
    </source>
</reference>
<dbReference type="InterPro" id="IPR010982">
    <property type="entry name" value="Lambda_DNA-bd_dom_sf"/>
</dbReference>
<dbReference type="PANTHER" id="PTHR40661">
    <property type="match status" value="1"/>
</dbReference>
<keyword evidence="1" id="KW-0805">Transcription regulation</keyword>
<dbReference type="SUPFAM" id="SSF51306">
    <property type="entry name" value="LexA/Signal peptidase"/>
    <property type="match status" value="1"/>
</dbReference>
<dbReference type="EMBL" id="BK015856">
    <property type="protein sequence ID" value="DAD69765.1"/>
    <property type="molecule type" value="Genomic_DNA"/>
</dbReference>
<evidence type="ECO:0000256" key="2">
    <source>
        <dbReference type="ARBA" id="ARBA00023125"/>
    </source>
</evidence>
<sequence length="318" mass="35056">MSEKIFSDLSEYFRSKGVTQSAIAEKLGVSKAYVNSLMTGKKAFGKAQAAKWSEMFGISASWLLTGEGNMMLSDDIGAKDAIKSRITQYIEATKEATSVRDFLLKAGLSASFISGLSRGIGRDAKEKIQKAYPSLNVVWLDTGEGSMLKADAPIIQTSPESSVRPLVSSDRDWVEIPLVPHRAKAGALSGFGDPCWEEDKQTMPVLIDKRLKGDYLLFEVSGDSMDDGTSTAFLDGDVLLCRVLPKSDWQYGIKKRGETYCVVATDAEGIVLKEVVNHDKATNEITCHSLNSQYKDYSVKLDDVQGIFYVEELIKRRF</sequence>
<dbReference type="Gene3D" id="2.10.109.10">
    <property type="entry name" value="Umud Fragment, subunit A"/>
    <property type="match status" value="1"/>
</dbReference>